<evidence type="ECO:0000256" key="4">
    <source>
        <dbReference type="ARBA" id="ARBA00022989"/>
    </source>
</evidence>
<keyword evidence="3 6" id="KW-0812">Transmembrane</keyword>
<reference evidence="7 8" key="1">
    <citation type="journal article" date="2010" name="Genome Res.">
        <title>Genomic, proteomic, and transcriptomic analysis of virulent and avirulent Rickettsia prowazekii reveals its adaptive mutation capabilities.</title>
        <authorList>
            <person name="Bechah Y."/>
            <person name="El Karkouri K."/>
            <person name="Mediannikov O."/>
            <person name="Leroy Q."/>
            <person name="Pelletier N."/>
            <person name="Robert C."/>
            <person name="Medigue C."/>
            <person name="Mege J.L."/>
            <person name="Raoult D."/>
        </authorList>
    </citation>
    <scope>NUCLEOTIDE SEQUENCE [LARGE SCALE GENOMIC DNA]</scope>
    <source>
        <strain evidence="7 8">Rp22</strain>
    </source>
</reference>
<protein>
    <submittedName>
        <fullName evidence="7">Permease</fullName>
    </submittedName>
</protein>
<comment type="subcellular location">
    <subcellularLocation>
        <location evidence="1">Cell membrane</location>
        <topology evidence="1">Multi-pass membrane protein</topology>
    </subcellularLocation>
</comment>
<dbReference type="EMBL" id="CP001584">
    <property type="protein sequence ID" value="ADE30452.1"/>
    <property type="molecule type" value="Genomic_DNA"/>
</dbReference>
<feature type="transmembrane region" description="Helical" evidence="6">
    <location>
        <begin position="295"/>
        <end position="313"/>
    </location>
</feature>
<feature type="transmembrane region" description="Helical" evidence="6">
    <location>
        <begin position="325"/>
        <end position="347"/>
    </location>
</feature>
<dbReference type="PATRIC" id="fig|449216.3.peg.898"/>
<dbReference type="KEGG" id="rpq:rpr22_CDS851"/>
<dbReference type="InterPro" id="IPR005495">
    <property type="entry name" value="LptG/LptF_permease"/>
</dbReference>
<name>D5AYG3_RICPP</name>
<feature type="transmembrane region" description="Helical" evidence="6">
    <location>
        <begin position="66"/>
        <end position="93"/>
    </location>
</feature>
<feature type="transmembrane region" description="Helical" evidence="6">
    <location>
        <begin position="113"/>
        <end position="133"/>
    </location>
</feature>
<evidence type="ECO:0000256" key="6">
    <source>
        <dbReference type="SAM" id="Phobius"/>
    </source>
</evidence>
<dbReference type="Proteomes" id="UP000006931">
    <property type="component" value="Chromosome"/>
</dbReference>
<organism evidence="7 8">
    <name type="scientific">Rickettsia prowazekii (strain Rp22)</name>
    <dbReference type="NCBI Taxonomy" id="449216"/>
    <lineage>
        <taxon>Bacteria</taxon>
        <taxon>Pseudomonadati</taxon>
        <taxon>Pseudomonadota</taxon>
        <taxon>Alphaproteobacteria</taxon>
        <taxon>Rickettsiales</taxon>
        <taxon>Rickettsiaceae</taxon>
        <taxon>Rickettsieae</taxon>
        <taxon>Rickettsia</taxon>
        <taxon>typhus group</taxon>
    </lineage>
</organism>
<dbReference type="PANTHER" id="PTHR33529">
    <property type="entry name" value="SLR0882 PROTEIN-RELATED"/>
    <property type="match status" value="1"/>
</dbReference>
<keyword evidence="5 6" id="KW-0472">Membrane</keyword>
<evidence type="ECO:0000313" key="8">
    <source>
        <dbReference type="Proteomes" id="UP000006931"/>
    </source>
</evidence>
<accession>D5AYG3</accession>
<dbReference type="GO" id="GO:0015920">
    <property type="term" value="P:lipopolysaccharide transport"/>
    <property type="evidence" value="ECO:0007669"/>
    <property type="project" value="TreeGrafter"/>
</dbReference>
<feature type="transmembrane region" description="Helical" evidence="6">
    <location>
        <begin position="353"/>
        <end position="373"/>
    </location>
</feature>
<evidence type="ECO:0000256" key="2">
    <source>
        <dbReference type="ARBA" id="ARBA00022475"/>
    </source>
</evidence>
<sequence length="377" mass="43207">MIPIQSGNEINKLIQKYMLLYRKYFIKNILPLLIIVTFSVTSIVWITQILKLLYLFDKGIKVIDFFNLVVLVLPTLLFILLPIITVIAVLYIYNNLKVERQLIILQTSGVNNIQLALPALYVALTIMLLAYYISSTILPLSHINLKSRLNFIKNNYISSMIEEKTFNKITKNITVFIDKKLTGNIMNGIIIFDNRNADNPSVVFAGSGTLNIYGNNPIFELNKGLRQEYDANGNLTQLTFDSLMIKLQNNSSLTSQRTQNNKEANEYYISELLTPSHDLVITKKIKLIAEAHQRIIWPLYNFVLPCLALAVFLRYPYSKKTTFMPVLFSALTVLFVTAIHFILQNFASKNLDFIFACYFNLLVALTIGLYLLVHKRI</sequence>
<evidence type="ECO:0000313" key="7">
    <source>
        <dbReference type="EMBL" id="ADE30452.1"/>
    </source>
</evidence>
<dbReference type="HOGENOM" id="CLU_028799_7_1_5"/>
<evidence type="ECO:0000256" key="1">
    <source>
        <dbReference type="ARBA" id="ARBA00004651"/>
    </source>
</evidence>
<evidence type="ECO:0000256" key="5">
    <source>
        <dbReference type="ARBA" id="ARBA00023136"/>
    </source>
</evidence>
<proteinExistence type="predicted"/>
<dbReference type="PANTHER" id="PTHR33529:SF6">
    <property type="entry name" value="YJGP_YJGQ FAMILY PERMEASE"/>
    <property type="match status" value="1"/>
</dbReference>
<feature type="transmembrane region" description="Helical" evidence="6">
    <location>
        <begin position="24"/>
        <end position="46"/>
    </location>
</feature>
<keyword evidence="2" id="KW-1003">Cell membrane</keyword>
<evidence type="ECO:0000256" key="3">
    <source>
        <dbReference type="ARBA" id="ARBA00022692"/>
    </source>
</evidence>
<keyword evidence="4 6" id="KW-1133">Transmembrane helix</keyword>
<dbReference type="Pfam" id="PF03739">
    <property type="entry name" value="LptF_LptG"/>
    <property type="match status" value="1"/>
</dbReference>
<dbReference type="AlphaFoldDB" id="D5AYG3"/>
<dbReference type="GO" id="GO:0043190">
    <property type="term" value="C:ATP-binding cassette (ABC) transporter complex"/>
    <property type="evidence" value="ECO:0007669"/>
    <property type="project" value="TreeGrafter"/>
</dbReference>
<gene>
    <name evidence="7" type="ordered locus">rpr22_CDS851</name>
</gene>